<dbReference type="InterPro" id="IPR000719">
    <property type="entry name" value="Prot_kinase_dom"/>
</dbReference>
<organism evidence="2 3">
    <name type="scientific">Gemmatirosa kalamazoonensis</name>
    <dbReference type="NCBI Taxonomy" id="861299"/>
    <lineage>
        <taxon>Bacteria</taxon>
        <taxon>Pseudomonadati</taxon>
        <taxon>Gemmatimonadota</taxon>
        <taxon>Gemmatimonadia</taxon>
        <taxon>Gemmatimonadales</taxon>
        <taxon>Gemmatimonadaceae</taxon>
        <taxon>Gemmatirosa</taxon>
    </lineage>
</organism>
<dbReference type="SUPFAM" id="SSF48452">
    <property type="entry name" value="TPR-like"/>
    <property type="match status" value="1"/>
</dbReference>
<dbReference type="InterPro" id="IPR011009">
    <property type="entry name" value="Kinase-like_dom_sf"/>
</dbReference>
<dbReference type="OrthoDB" id="27092at2"/>
<dbReference type="eggNOG" id="COG0515">
    <property type="taxonomic scope" value="Bacteria"/>
</dbReference>
<dbReference type="CDD" id="cd14014">
    <property type="entry name" value="STKc_PknB_like"/>
    <property type="match status" value="1"/>
</dbReference>
<dbReference type="Pfam" id="PF03704">
    <property type="entry name" value="BTAD"/>
    <property type="match status" value="1"/>
</dbReference>
<dbReference type="Proteomes" id="UP000019151">
    <property type="component" value="Chromosome"/>
</dbReference>
<feature type="domain" description="Protein kinase" evidence="1">
    <location>
        <begin position="279"/>
        <end position="546"/>
    </location>
</feature>
<dbReference type="HOGENOM" id="CLU_496742_0_0_0"/>
<dbReference type="Gene3D" id="1.10.510.10">
    <property type="entry name" value="Transferase(Phosphotransferase) domain 1"/>
    <property type="match status" value="1"/>
</dbReference>
<proteinExistence type="predicted"/>
<dbReference type="InterPro" id="IPR051677">
    <property type="entry name" value="AfsR-DnrI-RedD_regulator"/>
</dbReference>
<dbReference type="SUPFAM" id="SSF56112">
    <property type="entry name" value="Protein kinase-like (PK-like)"/>
    <property type="match status" value="1"/>
</dbReference>
<dbReference type="InterPro" id="IPR011990">
    <property type="entry name" value="TPR-like_helical_dom_sf"/>
</dbReference>
<dbReference type="Gene3D" id="1.25.40.10">
    <property type="entry name" value="Tetratricopeptide repeat domain"/>
    <property type="match status" value="1"/>
</dbReference>
<keyword evidence="2" id="KW-0418">Kinase</keyword>
<dbReference type="PANTHER" id="PTHR35807">
    <property type="entry name" value="TRANSCRIPTIONAL REGULATOR REDD-RELATED"/>
    <property type="match status" value="1"/>
</dbReference>
<protein>
    <submittedName>
        <fullName evidence="2">Protein kinase</fullName>
    </submittedName>
</protein>
<reference evidence="2 3" key="1">
    <citation type="journal article" date="2014" name="Genome Announc.">
        <title>Genome Sequence and Methylome of Soil Bacterium Gemmatirosa kalamazoonensis KBS708T, a Member of the Rarely Cultivated Gemmatimonadetes Phylum.</title>
        <authorList>
            <person name="Debruyn J.M."/>
            <person name="Radosevich M."/>
            <person name="Wommack K.E."/>
            <person name="Polson S.W."/>
            <person name="Hauser L.J."/>
            <person name="Fawaz M.N."/>
            <person name="Korlach J."/>
            <person name="Tsai Y.C."/>
        </authorList>
    </citation>
    <scope>NUCLEOTIDE SEQUENCE [LARGE SCALE GENOMIC DNA]</scope>
    <source>
        <strain evidence="2 3">KBS708</strain>
    </source>
</reference>
<dbReference type="RefSeq" id="WP_025411857.1">
    <property type="nucleotide sequence ID" value="NZ_CP007128.1"/>
</dbReference>
<keyword evidence="3" id="KW-1185">Reference proteome</keyword>
<dbReference type="EMBL" id="CP007128">
    <property type="protein sequence ID" value="AHG90388.1"/>
    <property type="molecule type" value="Genomic_DNA"/>
</dbReference>
<dbReference type="eggNOG" id="COG3629">
    <property type="taxonomic scope" value="Bacteria"/>
</dbReference>
<dbReference type="GO" id="GO:0005524">
    <property type="term" value="F:ATP binding"/>
    <property type="evidence" value="ECO:0007669"/>
    <property type="project" value="InterPro"/>
</dbReference>
<dbReference type="InterPro" id="IPR005158">
    <property type="entry name" value="BTAD"/>
</dbReference>
<name>W0RLS1_9BACT</name>
<dbReference type="SMART" id="SM01043">
    <property type="entry name" value="BTAD"/>
    <property type="match status" value="1"/>
</dbReference>
<dbReference type="InParanoid" id="W0RLS1"/>
<sequence>MLRLTTFGGVLLRDDGEPHTGAASQRRRLALLVLVAAAGTRPISRDKLVGVLWPDVDEERARHALRQALHALQHALGGDALFLGTSALQLNPAVISSDVQELEEAAEAGAHQRVVALYKGPFLDGFVVSDAPEFEHWADAQRAHFARLHTASLEALAAESSARGDRTGAVTWWRRLAAEHPVSSRYALGLMRALSDAGDRTGALQFAAVHETVVRQQLGTEPDAAVADLAAQLRAGEEPDATTARGGARAAAALRADAVRERARDRRLAWLDRTLGARFDIDAQTSRHVVGAIVSYQAFDRTRRVPVEIHLLDAGVSTSADFDLLGAHLDRIASLDEPHVAPLYEHGVAEHVVYYVVSRPEGVSLRDRLARERQLPLGEALAVADDVAAALAHAHERGVRHGDLRPKYVVGGDAGCVVTGLGIAEALVSATAHDRTSTAIRVGSPAYQSPEQLTGASGVDARWDVYALGCMLYEMLAGEVPFASGNPTHLVSAKFTAPVPSLRERRDSVTPELDAVVRRCLAKSPSDRYRDGGELRAALAAVRPTAGA</sequence>
<dbReference type="SMART" id="SM00220">
    <property type="entry name" value="S_TKc"/>
    <property type="match status" value="1"/>
</dbReference>
<dbReference type="Pfam" id="PF00069">
    <property type="entry name" value="Pkinase"/>
    <property type="match status" value="1"/>
</dbReference>
<dbReference type="KEGG" id="gba:J421_2851"/>
<evidence type="ECO:0000313" key="2">
    <source>
        <dbReference type="EMBL" id="AHG90388.1"/>
    </source>
</evidence>
<dbReference type="GO" id="GO:0004672">
    <property type="term" value="F:protein kinase activity"/>
    <property type="evidence" value="ECO:0007669"/>
    <property type="project" value="InterPro"/>
</dbReference>
<dbReference type="AlphaFoldDB" id="W0RLS1"/>
<keyword evidence="2" id="KW-0808">Transferase</keyword>
<dbReference type="STRING" id="861299.J421_2851"/>
<evidence type="ECO:0000259" key="1">
    <source>
        <dbReference type="PROSITE" id="PS50011"/>
    </source>
</evidence>
<evidence type="ECO:0000313" key="3">
    <source>
        <dbReference type="Proteomes" id="UP000019151"/>
    </source>
</evidence>
<gene>
    <name evidence="2" type="ORF">J421_2851</name>
</gene>
<accession>W0RLS1</accession>
<dbReference type="PROSITE" id="PS50011">
    <property type="entry name" value="PROTEIN_KINASE_DOM"/>
    <property type="match status" value="1"/>
</dbReference>